<gene>
    <name evidence="10" type="ORF">B0T14DRAFT_519086</name>
</gene>
<dbReference type="FunFam" id="3.40.50.1820:FF:000137">
    <property type="entry name" value="EEB1p Acyl-coenzymeA:ethanol O-acyltransferase"/>
    <property type="match status" value="1"/>
</dbReference>
<dbReference type="Gene3D" id="3.40.50.1820">
    <property type="entry name" value="alpha/beta hydrolase"/>
    <property type="match status" value="1"/>
</dbReference>
<feature type="active site" description="Charge relay system" evidence="8">
    <location>
        <position position="333"/>
    </location>
</feature>
<evidence type="ECO:0000256" key="3">
    <source>
        <dbReference type="ARBA" id="ARBA00022801"/>
    </source>
</evidence>
<dbReference type="PANTHER" id="PTHR10794:SF63">
    <property type="entry name" value="ALPHA_BETA HYDROLASE 1, ISOFORM A"/>
    <property type="match status" value="1"/>
</dbReference>
<dbReference type="AlphaFoldDB" id="A0AA39WPX6"/>
<comment type="similarity">
    <text evidence="1">Belongs to the AB hydrolase superfamily. AB hydrolase 4 family.</text>
</comment>
<dbReference type="GO" id="GO:0004197">
    <property type="term" value="F:cysteine-type endopeptidase activity"/>
    <property type="evidence" value="ECO:0007669"/>
    <property type="project" value="InterPro"/>
</dbReference>
<dbReference type="GO" id="GO:0051793">
    <property type="term" value="P:medium-chain fatty acid catabolic process"/>
    <property type="evidence" value="ECO:0007669"/>
    <property type="project" value="UniProtKB-ARBA"/>
</dbReference>
<evidence type="ECO:0000256" key="4">
    <source>
        <dbReference type="ARBA" id="ARBA00050620"/>
    </source>
</evidence>
<dbReference type="EMBL" id="JAULSU010000004">
    <property type="protein sequence ID" value="KAK0619332.1"/>
    <property type="molecule type" value="Genomic_DNA"/>
</dbReference>
<comment type="catalytic activity">
    <reaction evidence="4">
        <text>an aliphatic alcohol + acetyl-CoA = an acetyl ester + CoA</text>
        <dbReference type="Rhea" id="RHEA:17229"/>
        <dbReference type="ChEBI" id="CHEBI:2571"/>
        <dbReference type="ChEBI" id="CHEBI:47622"/>
        <dbReference type="ChEBI" id="CHEBI:57287"/>
        <dbReference type="ChEBI" id="CHEBI:57288"/>
        <dbReference type="EC" id="2.3.1.84"/>
    </reaction>
</comment>
<dbReference type="InterPro" id="IPR012020">
    <property type="entry name" value="ABHD4"/>
</dbReference>
<dbReference type="InterPro" id="IPR002138">
    <property type="entry name" value="Pept_C14_p10"/>
</dbReference>
<dbReference type="GO" id="GO:0047372">
    <property type="term" value="F:monoacylglycerol lipase activity"/>
    <property type="evidence" value="ECO:0007669"/>
    <property type="project" value="TreeGrafter"/>
</dbReference>
<evidence type="ECO:0000256" key="2">
    <source>
        <dbReference type="ARBA" id="ARBA00022679"/>
    </source>
</evidence>
<evidence type="ECO:0000256" key="7">
    <source>
        <dbReference type="ARBA" id="ARBA00080774"/>
    </source>
</evidence>
<evidence type="ECO:0000313" key="10">
    <source>
        <dbReference type="EMBL" id="KAK0619332.1"/>
    </source>
</evidence>
<keyword evidence="3 10" id="KW-0378">Hydrolase</keyword>
<dbReference type="GO" id="GO:0006508">
    <property type="term" value="P:proteolysis"/>
    <property type="evidence" value="ECO:0007669"/>
    <property type="project" value="InterPro"/>
</dbReference>
<evidence type="ECO:0000256" key="8">
    <source>
        <dbReference type="PIRSR" id="PIRSR005211-1"/>
    </source>
</evidence>
<dbReference type="PROSITE" id="PS50207">
    <property type="entry name" value="CASPASE_P10"/>
    <property type="match status" value="1"/>
</dbReference>
<evidence type="ECO:0000256" key="6">
    <source>
        <dbReference type="ARBA" id="ARBA00066969"/>
    </source>
</evidence>
<proteinExistence type="inferred from homology"/>
<protein>
    <recommendedName>
        <fullName evidence="6">alcohol O-acetyltransferase</fullName>
        <ecNumber evidence="6">2.3.1.84</ecNumber>
    </recommendedName>
    <alternativeName>
        <fullName evidence="7">Alcohol O-acetyltransferase</fullName>
    </alternativeName>
</protein>
<accession>A0AA39WPX6</accession>
<feature type="domain" description="Caspase family p10" evidence="9">
    <location>
        <begin position="342"/>
        <end position="399"/>
    </location>
</feature>
<keyword evidence="11" id="KW-1185">Reference proteome</keyword>
<dbReference type="InterPro" id="IPR000073">
    <property type="entry name" value="AB_hydrolase_1"/>
</dbReference>
<dbReference type="Pfam" id="PF00561">
    <property type="entry name" value="Abhydrolase_1"/>
    <property type="match status" value="1"/>
</dbReference>
<dbReference type="PIRSF" id="PIRSF005211">
    <property type="entry name" value="Ab_hydro_YheT"/>
    <property type="match status" value="1"/>
</dbReference>
<feature type="active site" description="Charge relay system" evidence="8">
    <location>
        <position position="204"/>
    </location>
</feature>
<organism evidence="10 11">
    <name type="scientific">Immersiella caudata</name>
    <dbReference type="NCBI Taxonomy" id="314043"/>
    <lineage>
        <taxon>Eukaryota</taxon>
        <taxon>Fungi</taxon>
        <taxon>Dikarya</taxon>
        <taxon>Ascomycota</taxon>
        <taxon>Pezizomycotina</taxon>
        <taxon>Sordariomycetes</taxon>
        <taxon>Sordariomycetidae</taxon>
        <taxon>Sordariales</taxon>
        <taxon>Lasiosphaeriaceae</taxon>
        <taxon>Immersiella</taxon>
    </lineage>
</organism>
<keyword evidence="2" id="KW-0808">Transferase</keyword>
<evidence type="ECO:0000256" key="5">
    <source>
        <dbReference type="ARBA" id="ARBA00054277"/>
    </source>
</evidence>
<comment type="caution">
    <text evidence="10">The sequence shown here is derived from an EMBL/GenBank/DDBJ whole genome shotgun (WGS) entry which is preliminary data.</text>
</comment>
<evidence type="ECO:0000313" key="11">
    <source>
        <dbReference type="Proteomes" id="UP001175000"/>
    </source>
</evidence>
<evidence type="ECO:0000256" key="1">
    <source>
        <dbReference type="ARBA" id="ARBA00010884"/>
    </source>
</evidence>
<sequence>MDWFGRARINFTHSKSPVALKKKDGSVTDLLEVVQKATPPCQLNPLLFNGHLQTMWTAVKDEGPPIYYRRRIFDANHKTYNGTFAVDFAVNQHEDVDEKLPPRTACFSEEEFSQVASDDSRPMLIVLHGLSGGSYEEYLRHAIAPLVLNDGGWEVCVVNARGCANSEVTSGVLFNARATWDVRQIVSWAKETFPNRPLFAMGFSLGANILTNYVGEEGANCPLKAAISVGNPFDLEASNKALTRSTLGHHIYQRVMGTNMKKLIAKHKDAVLKYTNLDYDQIQQITRLHEFDREVQTVTWGYPTETAYYRDASSSDAVLAIKIPFFILAAEDDPIAVQEAIPYQEIRLNPYTVLCASSLGGHLSWFEIGGGRWHARPICNFLNYMASEIDLDSIKPMVNGKEANTELKTHFDPVRRKLQILTDLE</sequence>
<dbReference type="GO" id="GO:0051792">
    <property type="term" value="P:medium-chain fatty acid biosynthetic process"/>
    <property type="evidence" value="ECO:0007669"/>
    <property type="project" value="TreeGrafter"/>
</dbReference>
<dbReference type="GO" id="GO:0004026">
    <property type="term" value="F:alcohol O-acetyltransferase activity"/>
    <property type="evidence" value="ECO:0007669"/>
    <property type="project" value="UniProtKB-EC"/>
</dbReference>
<evidence type="ECO:0000259" key="9">
    <source>
        <dbReference type="PROSITE" id="PS50207"/>
    </source>
</evidence>
<dbReference type="PANTHER" id="PTHR10794">
    <property type="entry name" value="ABHYDROLASE DOMAIN-CONTAINING PROTEIN"/>
    <property type="match status" value="1"/>
</dbReference>
<dbReference type="InterPro" id="IPR029058">
    <property type="entry name" value="AB_hydrolase_fold"/>
</dbReference>
<dbReference type="InterPro" id="IPR050960">
    <property type="entry name" value="AB_hydrolase_4_sf"/>
</dbReference>
<dbReference type="Proteomes" id="UP001175000">
    <property type="component" value="Unassembled WGS sequence"/>
</dbReference>
<dbReference type="EC" id="2.3.1.84" evidence="6"/>
<comment type="function">
    <text evidence="5">Displays enzymatic activity both for medium-chain fatty acid (MCFA) ethyl ester synthesis and hydrolysis (esterase activity). MCFA are toxic for yeast and this enzyme could thus be involved in their detoxification by esterification.</text>
</comment>
<reference evidence="10" key="1">
    <citation type="submission" date="2023-06" db="EMBL/GenBank/DDBJ databases">
        <title>Genome-scale phylogeny and comparative genomics of the fungal order Sordariales.</title>
        <authorList>
            <consortium name="Lawrence Berkeley National Laboratory"/>
            <person name="Hensen N."/>
            <person name="Bonometti L."/>
            <person name="Westerberg I."/>
            <person name="Brannstrom I.O."/>
            <person name="Guillou S."/>
            <person name="Cros-Aarteil S."/>
            <person name="Calhoun S."/>
            <person name="Haridas S."/>
            <person name="Kuo A."/>
            <person name="Mondo S."/>
            <person name="Pangilinan J."/>
            <person name="Riley R."/>
            <person name="Labutti K."/>
            <person name="Andreopoulos B."/>
            <person name="Lipzen A."/>
            <person name="Chen C."/>
            <person name="Yanf M."/>
            <person name="Daum C."/>
            <person name="Ng V."/>
            <person name="Clum A."/>
            <person name="Steindorff A."/>
            <person name="Ohm R."/>
            <person name="Martin F."/>
            <person name="Silar P."/>
            <person name="Natvig D."/>
            <person name="Lalanne C."/>
            <person name="Gautier V."/>
            <person name="Ament-Velasquez S.L."/>
            <person name="Kruys A."/>
            <person name="Hutchinson M.I."/>
            <person name="Powell A.J."/>
            <person name="Barry K."/>
            <person name="Miller A.N."/>
            <person name="Grigoriev I.V."/>
            <person name="Debuchy R."/>
            <person name="Gladieux P."/>
            <person name="Thoren M.H."/>
            <person name="Johannesson H."/>
        </authorList>
    </citation>
    <scope>NUCLEOTIDE SEQUENCE</scope>
    <source>
        <strain evidence="10">CBS 606.72</strain>
    </source>
</reference>
<dbReference type="SUPFAM" id="SSF53474">
    <property type="entry name" value="alpha/beta-Hydrolases"/>
    <property type="match status" value="1"/>
</dbReference>
<name>A0AA39WPX6_9PEZI</name>
<feature type="active site" description="Charge relay system" evidence="8">
    <location>
        <position position="362"/>
    </location>
</feature>
<dbReference type="GO" id="GO:0008126">
    <property type="term" value="F:acetylesterase activity"/>
    <property type="evidence" value="ECO:0007669"/>
    <property type="project" value="TreeGrafter"/>
</dbReference>